<comment type="similarity">
    <text evidence="1 2">Belongs to the UPF0178 family.</text>
</comment>
<dbReference type="PANTHER" id="PTHR35146:SF1">
    <property type="entry name" value="UPF0178 PROTEIN YAII"/>
    <property type="match status" value="1"/>
</dbReference>
<accession>A0ABQ0QQ51</accession>
<gene>
    <name evidence="3" type="ORF">AA106555_1148</name>
</gene>
<dbReference type="NCBIfam" id="NF001095">
    <property type="entry name" value="PRK00124.1"/>
    <property type="match status" value="1"/>
</dbReference>
<keyword evidence="4" id="KW-1185">Reference proteome</keyword>
<dbReference type="HAMAP" id="MF_00489">
    <property type="entry name" value="UPF0178"/>
    <property type="match status" value="1"/>
</dbReference>
<dbReference type="PANTHER" id="PTHR35146">
    <property type="entry name" value="UPF0178 PROTEIN YAII"/>
    <property type="match status" value="1"/>
</dbReference>
<dbReference type="Pfam" id="PF02639">
    <property type="entry name" value="DUF188"/>
    <property type="match status" value="1"/>
</dbReference>
<protein>
    <recommendedName>
        <fullName evidence="2">UPF0178 protein AA106555_1148</fullName>
    </recommendedName>
</protein>
<dbReference type="CDD" id="cd18720">
    <property type="entry name" value="PIN_YqxD-like"/>
    <property type="match status" value="1"/>
</dbReference>
<evidence type="ECO:0000256" key="1">
    <source>
        <dbReference type="ARBA" id="ARBA00008522"/>
    </source>
</evidence>
<comment type="caution">
    <text evidence="3">The sequence shown here is derived from an EMBL/GenBank/DDBJ whole genome shotgun (WGS) entry which is preliminary data.</text>
</comment>
<evidence type="ECO:0000313" key="3">
    <source>
        <dbReference type="EMBL" id="GBR53048.1"/>
    </source>
</evidence>
<proteinExistence type="inferred from homology"/>
<evidence type="ECO:0000256" key="2">
    <source>
        <dbReference type="HAMAP-Rule" id="MF_00489"/>
    </source>
</evidence>
<dbReference type="Proteomes" id="UP001062632">
    <property type="component" value="Unassembled WGS sequence"/>
</dbReference>
<sequence>MHVWFALLVFLSQFAGMTRIFIDSDACPVKDEVYRVAGRYNVHVFVVANRMIALPSSPIIERIVVDAGPDVADDWIAERAESRDIVITADIPLAARCVEKGAYVLEPKGRILDSDAIGMALAMRNLMTDLRSAGMITPGASSFAKNDRSRFLSALDTLVVKARKPKMPSVMPSFD</sequence>
<organism evidence="3 4">
    <name type="scientific">Neokomagataea thailandica NBRC 106555</name>
    <dbReference type="NCBI Taxonomy" id="1223520"/>
    <lineage>
        <taxon>Bacteria</taxon>
        <taxon>Pseudomonadati</taxon>
        <taxon>Pseudomonadota</taxon>
        <taxon>Alphaproteobacteria</taxon>
        <taxon>Acetobacterales</taxon>
        <taxon>Acetobacteraceae</taxon>
        <taxon>Neokomagataea</taxon>
    </lineage>
</organism>
<evidence type="ECO:0000313" key="4">
    <source>
        <dbReference type="Proteomes" id="UP001062632"/>
    </source>
</evidence>
<reference evidence="3 4" key="1">
    <citation type="submission" date="2013-04" db="EMBL/GenBank/DDBJ databases">
        <title>The genome sequencing project of 58 acetic acid bacteria.</title>
        <authorList>
            <person name="Okamoto-Kainuma A."/>
            <person name="Ishikawa M."/>
            <person name="Umino S."/>
            <person name="Koizumi Y."/>
            <person name="Shiwa Y."/>
            <person name="Yoshikawa H."/>
            <person name="Matsutani M."/>
            <person name="Matsushita K."/>
        </authorList>
    </citation>
    <scope>NUCLEOTIDE SEQUENCE [LARGE SCALE GENOMIC DNA]</scope>
    <source>
        <strain evidence="3 4">NBRC 106555</strain>
    </source>
</reference>
<name>A0ABQ0QQ51_9PROT</name>
<dbReference type="EMBL" id="BAQC01000030">
    <property type="protein sequence ID" value="GBR53048.1"/>
    <property type="molecule type" value="Genomic_DNA"/>
</dbReference>
<dbReference type="InterPro" id="IPR003791">
    <property type="entry name" value="UPF0178"/>
</dbReference>